<dbReference type="PANTHER" id="PTHR35140:SF1">
    <property type="entry name" value="MITOTIC CHECK POINT PROTEIN BFA1"/>
    <property type="match status" value="1"/>
</dbReference>
<dbReference type="InterPro" id="IPR034586">
    <property type="entry name" value="Bfa1/Byr4"/>
</dbReference>
<dbReference type="GO" id="GO:0044732">
    <property type="term" value="C:mitotic spindle pole body"/>
    <property type="evidence" value="ECO:0007669"/>
    <property type="project" value="TreeGrafter"/>
</dbReference>
<dbReference type="GO" id="GO:0031578">
    <property type="term" value="P:mitotic spindle orientation checkpoint signaling"/>
    <property type="evidence" value="ECO:0007669"/>
    <property type="project" value="TreeGrafter"/>
</dbReference>
<feature type="compositionally biased region" description="Basic residues" evidence="1">
    <location>
        <begin position="341"/>
        <end position="350"/>
    </location>
</feature>
<evidence type="ECO:0000256" key="1">
    <source>
        <dbReference type="SAM" id="MobiDB-lite"/>
    </source>
</evidence>
<dbReference type="EMBL" id="GL630006">
    <property type="protein sequence ID" value="EFW98902.1"/>
    <property type="molecule type" value="Genomic_DNA"/>
</dbReference>
<accession>F0XTH2</accession>
<feature type="compositionally biased region" description="Low complexity" evidence="1">
    <location>
        <begin position="155"/>
        <end position="165"/>
    </location>
</feature>
<dbReference type="eggNOG" id="ENOG502QX1K">
    <property type="taxonomic scope" value="Eukaryota"/>
</dbReference>
<dbReference type="GO" id="GO:1990334">
    <property type="term" value="C:Bfa1-Bub2 complex"/>
    <property type="evidence" value="ECO:0007669"/>
    <property type="project" value="InterPro"/>
</dbReference>
<dbReference type="GO" id="GO:0005096">
    <property type="term" value="F:GTPase activator activity"/>
    <property type="evidence" value="ECO:0007669"/>
    <property type="project" value="InterPro"/>
</dbReference>
<feature type="compositionally biased region" description="Low complexity" evidence="1">
    <location>
        <begin position="296"/>
        <end position="312"/>
    </location>
</feature>
<sequence length="1031" mass="114021">METLRLKPRQPVEDVVENWDDDDFMIDGDDITFRSGSTAAQNTGSRRDSLSSFRSDFESIHAEDEQQVLVPGDDEKSTSDAIALAASAGIPLPTNVPPSALMGGTIKRLGGQKIRKIFEEDWGDDLELPDDPQPLRVKPQDGSNFPDALQQVGGSSSPTSPTRSTKAVSMEGLLHQEPVVVARRQSDAQLGSVNLDIFRDTDDEDDFFDGGSTIRVSKHRQIPKPISLITPPTPQRNDAADDDFEHDLELPSDGKLTLTKRKDIPRTPLLSTLDEFEWGEGSLGTRHGGTRRDGLSNRSSSVSALSPSVSSSITAESEGEDDTFDGIVLPTGTVDFEERLKKRRTSRSPHRPTQSEDIHATQTKGQWQPSAQAQQKQPQQAATTGPTQGFYTKHHQQHQSLPEEDVLDGFDLGDRDVFDANRLTYHRNVRIKSARATSPVRPKAAVSITFKQTPSLSRLPRPMSGHERTQTAPSLEPVSESGGPIYNMARRSQSRAGHSAQSSLSSIPTPTTPSTAQSMPPPSTPRRREAGNHKMSAVSLRNEPTTTNAQLLRLKRSLPAIRQLPPATRPVTRGYDRPPSRSESGSRGQLPARPKTPVERTRVGQESATAQARKNPLPFLPAGASQSQSHHVTAKNSRVFRRQDSEPSIEIPPSSRAVSRSTMRSPSPARRHRYTVDKITQDRSWQQLSKPRRMRQFGDGHELDGFDDLPTSVQVEETFLRQPMSSLSAKSQLRSKMYQNILPDRTVTPSPSGLCSAARLDNLPHFARDTAASRIARETSLAQRTPSGPLAPLTAQRVAQLSTRSNYGAPAIPRDTVRSKKSTRRPPQLKPHLISNLGGGKESKTVNGMYYNPANMRWEGNENALTDFDPPASSPSTASIAPYLHRERESATPRPALITPIGATKGVQVVGGMVFDPQNMCWLKLGPQNAKAEADDVMDGFNGIDSDEDVFKDIPDLEDMADTTEAGGGRSSEIKDDWLVGEEFDVGPEFVRRQREEEQRWRKKCERWMTLEERDQSTWRWLLREMVTHPI</sequence>
<evidence type="ECO:0000313" key="3">
    <source>
        <dbReference type="Proteomes" id="UP000007796"/>
    </source>
</evidence>
<protein>
    <submittedName>
        <fullName evidence="2">Cytokinesis regulator protein</fullName>
    </submittedName>
</protein>
<feature type="compositionally biased region" description="Low complexity" evidence="1">
    <location>
        <begin position="646"/>
        <end position="655"/>
    </location>
</feature>
<feature type="region of interest" description="Disordered" evidence="1">
    <location>
        <begin position="224"/>
        <end position="250"/>
    </location>
</feature>
<feature type="compositionally biased region" description="Low complexity" evidence="1">
    <location>
        <begin position="365"/>
        <end position="389"/>
    </location>
</feature>
<dbReference type="OrthoDB" id="19159at2759"/>
<feature type="region of interest" description="Disordered" evidence="1">
    <location>
        <begin position="278"/>
        <end position="409"/>
    </location>
</feature>
<dbReference type="HOGENOM" id="CLU_008906_0_0_1"/>
<dbReference type="AlphaFoldDB" id="F0XTH2"/>
<feature type="compositionally biased region" description="Polar residues" evidence="1">
    <location>
        <begin position="656"/>
        <end position="665"/>
    </location>
</feature>
<dbReference type="RefSeq" id="XP_014168385.1">
    <property type="nucleotide sequence ID" value="XM_014312910.1"/>
</dbReference>
<dbReference type="GeneID" id="25978000"/>
<evidence type="ECO:0000313" key="2">
    <source>
        <dbReference type="EMBL" id="EFW98902.1"/>
    </source>
</evidence>
<dbReference type="Proteomes" id="UP000007796">
    <property type="component" value="Unassembled WGS sequence"/>
</dbReference>
<feature type="region of interest" description="Disordered" evidence="1">
    <location>
        <begin position="452"/>
        <end position="676"/>
    </location>
</feature>
<feature type="compositionally biased region" description="Polar residues" evidence="1">
    <location>
        <begin position="490"/>
        <end position="501"/>
    </location>
</feature>
<reference evidence="2 3" key="1">
    <citation type="journal article" date="2011" name="Proc. Natl. Acad. Sci. U.S.A.">
        <title>Genome and transcriptome analyses of the mountain pine beetle-fungal symbiont Grosmannia clavigera, a lodgepole pine pathogen.</title>
        <authorList>
            <person name="DiGuistini S."/>
            <person name="Wang Y."/>
            <person name="Liao N.Y."/>
            <person name="Taylor G."/>
            <person name="Tanguay P."/>
            <person name="Feau N."/>
            <person name="Henrissat B."/>
            <person name="Chan S.K."/>
            <person name="Hesse-Orce U."/>
            <person name="Alamouti S.M."/>
            <person name="Tsui C.K.M."/>
            <person name="Docking R.T."/>
            <person name="Levasseur A."/>
            <person name="Haridas S."/>
            <person name="Robertson G."/>
            <person name="Birol I."/>
            <person name="Holt R.A."/>
            <person name="Marra M.A."/>
            <person name="Hamelin R.C."/>
            <person name="Hirst M."/>
            <person name="Jones S.J.M."/>
            <person name="Bohlmann J."/>
            <person name="Breuil C."/>
        </authorList>
    </citation>
    <scope>NUCLEOTIDE SEQUENCE [LARGE SCALE GENOMIC DNA]</scope>
    <source>
        <strain evidence="3">kw1407 / UAMH 11150</strain>
    </source>
</reference>
<feature type="region of interest" description="Disordered" evidence="1">
    <location>
        <begin position="807"/>
        <end position="841"/>
    </location>
</feature>
<organism evidence="3">
    <name type="scientific">Grosmannia clavigera (strain kw1407 / UAMH 11150)</name>
    <name type="common">Blue stain fungus</name>
    <name type="synonym">Graphiocladiella clavigera</name>
    <dbReference type="NCBI Taxonomy" id="655863"/>
    <lineage>
        <taxon>Eukaryota</taxon>
        <taxon>Fungi</taxon>
        <taxon>Dikarya</taxon>
        <taxon>Ascomycota</taxon>
        <taxon>Pezizomycotina</taxon>
        <taxon>Sordariomycetes</taxon>
        <taxon>Sordariomycetidae</taxon>
        <taxon>Ophiostomatales</taxon>
        <taxon>Ophiostomataceae</taxon>
        <taxon>Leptographium</taxon>
    </lineage>
</organism>
<gene>
    <name evidence="2" type="ORF">CMQ_4754</name>
</gene>
<dbReference type="STRING" id="655863.F0XTH2"/>
<feature type="region of interest" description="Disordered" evidence="1">
    <location>
        <begin position="124"/>
        <end position="167"/>
    </location>
</feature>
<dbReference type="PANTHER" id="PTHR35140">
    <property type="entry name" value="MITOTIC CHECK POINT PROTEIN BFA1"/>
    <property type="match status" value="1"/>
</dbReference>
<feature type="compositionally biased region" description="Polar residues" evidence="1">
    <location>
        <begin position="624"/>
        <end position="636"/>
    </location>
</feature>
<feature type="compositionally biased region" description="Low complexity" evidence="1">
    <location>
        <begin position="502"/>
        <end position="518"/>
    </location>
</feature>
<dbReference type="InParanoid" id="F0XTH2"/>
<name>F0XTH2_GROCL</name>
<keyword evidence="3" id="KW-1185">Reference proteome</keyword>
<proteinExistence type="predicted"/>